<feature type="non-terminal residue" evidence="1">
    <location>
        <position position="1"/>
    </location>
</feature>
<evidence type="ECO:0000313" key="1">
    <source>
        <dbReference type="EMBL" id="KKL65156.1"/>
    </source>
</evidence>
<reference evidence="1" key="1">
    <citation type="journal article" date="2015" name="Nature">
        <title>Complex archaea that bridge the gap between prokaryotes and eukaryotes.</title>
        <authorList>
            <person name="Spang A."/>
            <person name="Saw J.H."/>
            <person name="Jorgensen S.L."/>
            <person name="Zaremba-Niedzwiedzka K."/>
            <person name="Martijn J."/>
            <person name="Lind A.E."/>
            <person name="van Eijk R."/>
            <person name="Schleper C."/>
            <person name="Guy L."/>
            <person name="Ettema T.J."/>
        </authorList>
    </citation>
    <scope>NUCLEOTIDE SEQUENCE</scope>
</reference>
<organism evidence="1">
    <name type="scientific">marine sediment metagenome</name>
    <dbReference type="NCBI Taxonomy" id="412755"/>
    <lineage>
        <taxon>unclassified sequences</taxon>
        <taxon>metagenomes</taxon>
        <taxon>ecological metagenomes</taxon>
    </lineage>
</organism>
<dbReference type="EMBL" id="LAZR01027623">
    <property type="protein sequence ID" value="KKL65156.1"/>
    <property type="molecule type" value="Genomic_DNA"/>
</dbReference>
<sequence>PTVYEQIYEPLFKDGKSPLEGLLATTLKHYRPLLETQLFVSPALGVAEKWDVKRTPPTRRQRFRWWRRRTWNHWTSLRLVFSDTMHDDCDW</sequence>
<gene>
    <name evidence="1" type="ORF">LCGC14_2157760</name>
</gene>
<dbReference type="AlphaFoldDB" id="A0A0F9EFV5"/>
<comment type="caution">
    <text evidence="1">The sequence shown here is derived from an EMBL/GenBank/DDBJ whole genome shotgun (WGS) entry which is preliminary data.</text>
</comment>
<accession>A0A0F9EFV5</accession>
<proteinExistence type="predicted"/>
<protein>
    <submittedName>
        <fullName evidence="1">Uncharacterized protein</fullName>
    </submittedName>
</protein>
<name>A0A0F9EFV5_9ZZZZ</name>